<dbReference type="Pfam" id="PF00856">
    <property type="entry name" value="SET"/>
    <property type="match status" value="1"/>
</dbReference>
<dbReference type="InterPro" id="IPR011990">
    <property type="entry name" value="TPR-like_helical_dom_sf"/>
</dbReference>
<organism evidence="5 6">
    <name type="scientific">Chironomus riparius</name>
    <dbReference type="NCBI Taxonomy" id="315576"/>
    <lineage>
        <taxon>Eukaryota</taxon>
        <taxon>Metazoa</taxon>
        <taxon>Ecdysozoa</taxon>
        <taxon>Arthropoda</taxon>
        <taxon>Hexapoda</taxon>
        <taxon>Insecta</taxon>
        <taxon>Pterygota</taxon>
        <taxon>Neoptera</taxon>
        <taxon>Endopterygota</taxon>
        <taxon>Diptera</taxon>
        <taxon>Nematocera</taxon>
        <taxon>Chironomoidea</taxon>
        <taxon>Chironomidae</taxon>
        <taxon>Chironominae</taxon>
        <taxon>Chironomus</taxon>
    </lineage>
</organism>
<feature type="domain" description="MYND-type" evidence="4">
    <location>
        <begin position="210"/>
        <end position="250"/>
    </location>
</feature>
<dbReference type="SUPFAM" id="SSF144232">
    <property type="entry name" value="HIT/MYND zinc finger-like"/>
    <property type="match status" value="1"/>
</dbReference>
<dbReference type="Gene3D" id="6.10.140.2220">
    <property type="match status" value="1"/>
</dbReference>
<keyword evidence="6" id="KW-1185">Reference proteome</keyword>
<dbReference type="GO" id="GO:0008170">
    <property type="term" value="F:N-methyltransferase activity"/>
    <property type="evidence" value="ECO:0007669"/>
    <property type="project" value="UniProtKB-ARBA"/>
</dbReference>
<evidence type="ECO:0000259" key="4">
    <source>
        <dbReference type="PROSITE" id="PS01360"/>
    </source>
</evidence>
<dbReference type="Gene3D" id="1.10.220.160">
    <property type="match status" value="1"/>
</dbReference>
<evidence type="ECO:0000256" key="1">
    <source>
        <dbReference type="ARBA" id="ARBA00022723"/>
    </source>
</evidence>
<dbReference type="Gene3D" id="2.170.270.10">
    <property type="entry name" value="SET domain"/>
    <property type="match status" value="1"/>
</dbReference>
<proteinExistence type="predicted"/>
<reference evidence="5" key="1">
    <citation type="submission" date="2022-01" db="EMBL/GenBank/DDBJ databases">
        <authorList>
            <person name="King R."/>
        </authorList>
    </citation>
    <scope>NUCLEOTIDE SEQUENCE</scope>
</reference>
<evidence type="ECO:0000313" key="6">
    <source>
        <dbReference type="Proteomes" id="UP001153620"/>
    </source>
</evidence>
<keyword evidence="1" id="KW-0479">Metal-binding</keyword>
<dbReference type="SUPFAM" id="SSF82199">
    <property type="entry name" value="SET domain"/>
    <property type="match status" value="1"/>
</dbReference>
<dbReference type="PANTHER" id="PTHR47111:SF1">
    <property type="entry name" value="SET AND MYND DOMAIN-CONTAINING PROTEIN 4"/>
    <property type="match status" value="1"/>
</dbReference>
<keyword evidence="3" id="KW-0862">Zinc</keyword>
<dbReference type="GO" id="GO:0008276">
    <property type="term" value="F:protein methyltransferase activity"/>
    <property type="evidence" value="ECO:0007669"/>
    <property type="project" value="UniProtKB-ARBA"/>
</dbReference>
<evidence type="ECO:0000313" key="5">
    <source>
        <dbReference type="EMBL" id="CAG9809411.1"/>
    </source>
</evidence>
<dbReference type="PANTHER" id="PTHR47111">
    <property type="entry name" value="BCDNA.LD29892"/>
    <property type="match status" value="1"/>
</dbReference>
<dbReference type="InterPro" id="IPR001214">
    <property type="entry name" value="SET_dom"/>
</dbReference>
<dbReference type="EMBL" id="OU895879">
    <property type="protein sequence ID" value="CAG9809411.1"/>
    <property type="molecule type" value="Genomic_DNA"/>
</dbReference>
<dbReference type="InterPro" id="IPR002893">
    <property type="entry name" value="Znf_MYND"/>
</dbReference>
<dbReference type="Proteomes" id="UP001153620">
    <property type="component" value="Chromosome 3"/>
</dbReference>
<dbReference type="AlphaFoldDB" id="A0A9N9S669"/>
<dbReference type="GO" id="GO:0008757">
    <property type="term" value="F:S-adenosylmethionine-dependent methyltransferase activity"/>
    <property type="evidence" value="ECO:0007669"/>
    <property type="project" value="UniProtKB-ARBA"/>
</dbReference>
<reference evidence="5" key="2">
    <citation type="submission" date="2022-10" db="EMBL/GenBank/DDBJ databases">
        <authorList>
            <consortium name="ENA_rothamsted_submissions"/>
            <consortium name="culmorum"/>
            <person name="King R."/>
        </authorList>
    </citation>
    <scope>NUCLEOTIDE SEQUENCE</scope>
</reference>
<keyword evidence="2" id="KW-0863">Zinc-finger</keyword>
<dbReference type="InterPro" id="IPR046341">
    <property type="entry name" value="SET_dom_sf"/>
</dbReference>
<name>A0A9N9S669_9DIPT</name>
<accession>A0A9N9S669</accession>
<dbReference type="SUPFAM" id="SSF48452">
    <property type="entry name" value="TPR-like"/>
    <property type="match status" value="1"/>
</dbReference>
<dbReference type="GO" id="GO:0008270">
    <property type="term" value="F:zinc ion binding"/>
    <property type="evidence" value="ECO:0007669"/>
    <property type="project" value="UniProtKB-KW"/>
</dbReference>
<dbReference type="PROSITE" id="PS01360">
    <property type="entry name" value="ZF_MYND_1"/>
    <property type="match status" value="1"/>
</dbReference>
<gene>
    <name evidence="5" type="ORF">CHIRRI_LOCUS12237</name>
</gene>
<dbReference type="Gene3D" id="1.25.40.10">
    <property type="entry name" value="Tetratricopeptide repeat domain"/>
    <property type="match status" value="1"/>
</dbReference>
<evidence type="ECO:0000256" key="2">
    <source>
        <dbReference type="ARBA" id="ARBA00022771"/>
    </source>
</evidence>
<sequence length="546" mass="63339">MFSNAGKKNKFFDVHPEFFSCISGMSDENIEMEKSTQIAEECRVSGNKLYSQRNFFDALVKYNEILCYAPDASEGIGLAYANRSAVYFEMKLYEKCLKNIELAKVNGYPEKNFHILDKRTQKCHELKAEQQQMLENPFDFIKLSYKANPRLPFVVNCLELRQNDAFGRYVVTTQDLNVGDILAIEEPHFKIIKSDSRYDSCPEMNKFQRCSVCLKDNLMDLIPCPYCISTMFCSEECRDYAMKSYHNYECAIIEILLKTGIMQMAMRVFFQALNMFNGSVEDLQHFLSNYINSSTSVYDFDVSKADEDTAAKYYLLSAFCLARSDKSSMSESPEIIFRLNSQLLDIWNKHSDFIEFFIARAIQLYDCNFHGICGWSIQKSFTREPQMIGVGCYTFASLINHSCAPNINRCYVYDKVVIMVDKPIKKGEQIFDCYRSTFLIQPKAERQITLYEQYSFHCQCEACSKNYPQFNSLKSMDKKTLKWAKKSKNEISKLDLNEAKEKFQEYCKAIHLHFEAHGYPSSELVLLQECLQECTSVILKPKLLIP</sequence>
<dbReference type="Pfam" id="PF01753">
    <property type="entry name" value="zf-MYND"/>
    <property type="match status" value="1"/>
</dbReference>
<protein>
    <recommendedName>
        <fullName evidence="4">MYND-type domain-containing protein</fullName>
    </recommendedName>
</protein>
<dbReference type="OrthoDB" id="5945798at2759"/>
<evidence type="ECO:0000256" key="3">
    <source>
        <dbReference type="ARBA" id="ARBA00022833"/>
    </source>
</evidence>